<name>A0A1A5YHR4_9BACL</name>
<proteinExistence type="predicted"/>
<reference evidence="1 2" key="1">
    <citation type="submission" date="2016-05" db="EMBL/GenBank/DDBJ databases">
        <title>Paenibacillus oryzae. sp. nov., isolated from the rice root.</title>
        <authorList>
            <person name="Zhang J."/>
            <person name="Zhang X."/>
        </authorList>
    </citation>
    <scope>NUCLEOTIDE SEQUENCE [LARGE SCALE GENOMIC DNA]</scope>
    <source>
        <strain evidence="1 2">1DrF-4</strain>
    </source>
</reference>
<comment type="caution">
    <text evidence="1">The sequence shown here is derived from an EMBL/GenBank/DDBJ whole genome shotgun (WGS) entry which is preliminary data.</text>
</comment>
<evidence type="ECO:0000313" key="2">
    <source>
        <dbReference type="Proteomes" id="UP000092024"/>
    </source>
</evidence>
<dbReference type="Proteomes" id="UP000092024">
    <property type="component" value="Unassembled WGS sequence"/>
</dbReference>
<organism evidence="1 2">
    <name type="scientific">Paenibacillus oryzae</name>
    <dbReference type="NCBI Taxonomy" id="1844972"/>
    <lineage>
        <taxon>Bacteria</taxon>
        <taxon>Bacillati</taxon>
        <taxon>Bacillota</taxon>
        <taxon>Bacilli</taxon>
        <taxon>Bacillales</taxon>
        <taxon>Paenibacillaceae</taxon>
        <taxon>Paenibacillus</taxon>
    </lineage>
</organism>
<evidence type="ECO:0000313" key="1">
    <source>
        <dbReference type="EMBL" id="OBR65211.1"/>
    </source>
</evidence>
<keyword evidence="2" id="KW-1185">Reference proteome</keyword>
<protein>
    <submittedName>
        <fullName evidence="1">Uncharacterized protein</fullName>
    </submittedName>
</protein>
<sequence length="188" mass="21602">MSGLKNRKWMIGCIAATIVAAGLAITSVALNNQVNELKKESAMQLNAEWYQVYRLSEIVDKNYIKDDFQDPVRYQLFVNQTAHHFAQAAKANELTVNMRNLLTLTYDPLFQELSLEDGPKNKEEATKLLTAMNDDIMLISQSIVEMQDKEKEKLLNPKSSEFRKLNDQAKAAYEKYKELVDNYFKTNP</sequence>
<dbReference type="AlphaFoldDB" id="A0A1A5YHR4"/>
<dbReference type="STRING" id="1844972.A7K91_00615"/>
<dbReference type="EMBL" id="LYPA01000060">
    <property type="protein sequence ID" value="OBR65211.1"/>
    <property type="molecule type" value="Genomic_DNA"/>
</dbReference>
<accession>A0A1A5YHR4</accession>
<gene>
    <name evidence="1" type="ORF">A7K91_00615</name>
</gene>